<dbReference type="CDD" id="cd03454">
    <property type="entry name" value="YdeM"/>
    <property type="match status" value="1"/>
</dbReference>
<dbReference type="EMBL" id="CP012365">
    <property type="protein sequence ID" value="AKX59296.1"/>
    <property type="molecule type" value="Genomic_DNA"/>
</dbReference>
<dbReference type="STRING" id="1697053.AKN87_06610"/>
<evidence type="ECO:0000313" key="3">
    <source>
        <dbReference type="Proteomes" id="UP000063953"/>
    </source>
</evidence>
<dbReference type="Proteomes" id="UP000063953">
    <property type="component" value="Chromosome"/>
</dbReference>
<dbReference type="PANTHER" id="PTHR43664:SF1">
    <property type="entry name" value="BETA-METHYLMALYL-COA DEHYDRATASE"/>
    <property type="match status" value="1"/>
</dbReference>
<gene>
    <name evidence="2" type="ORF">AKN88_04615</name>
</gene>
<sequence length="153" mass="16962">MTNLTPLYLDDLAVGDRFTSRSYELTLDSLLEFANLYDPQPFHLDPQAAQATVFNGLAASGWQTAGITMRLWSECFPVANGLIGLESQVSWPMPTRAGDQLHVEVCITEIKPSASKPEMGIVTYQSETKNQHDQVVQKNTTKIVVFRRSTAAD</sequence>
<organism evidence="2 3">
    <name type="scientific">Thiopseudomonas alkaliphila</name>
    <dbReference type="NCBI Taxonomy" id="1697053"/>
    <lineage>
        <taxon>Bacteria</taxon>
        <taxon>Pseudomonadati</taxon>
        <taxon>Pseudomonadota</taxon>
        <taxon>Gammaproteobacteria</taxon>
        <taxon>Pseudomonadales</taxon>
        <taxon>Pseudomonadaceae</taxon>
        <taxon>Thiopseudomonas</taxon>
    </lineage>
</organism>
<reference evidence="2 3" key="1">
    <citation type="journal article" date="2015" name="Genome Announc.">
        <title>Genome Sequences of Oblitimonas alkaliphila gen. nov. sp. nov. (Proposed), a Novel Bacterium of the Pseudomonadaceae Family.</title>
        <authorList>
            <person name="Lauer A.C."/>
            <person name="Nicholson A.C."/>
            <person name="Humrighouse B.W."/>
            <person name="Emery B."/>
            <person name="Drobish A."/>
            <person name="Juieng P."/>
            <person name="Loparev V."/>
            <person name="McQuiston J.R."/>
        </authorList>
    </citation>
    <scope>NUCLEOTIDE SEQUENCE [LARGE SCALE GENOMIC DNA]</scope>
    <source>
        <strain evidence="2 3">E5571</strain>
    </source>
</reference>
<dbReference type="InterPro" id="IPR029069">
    <property type="entry name" value="HotDog_dom_sf"/>
</dbReference>
<name>A0A0K1XD98_9GAMM</name>
<dbReference type="Gene3D" id="3.10.129.10">
    <property type="entry name" value="Hotdog Thioesterase"/>
    <property type="match status" value="1"/>
</dbReference>
<keyword evidence="3" id="KW-1185">Reference proteome</keyword>
<dbReference type="RefSeq" id="WP_053100468.1">
    <property type="nucleotide sequence ID" value="NZ_CP012365.1"/>
</dbReference>
<dbReference type="PANTHER" id="PTHR43664">
    <property type="entry name" value="MONOAMINE OXIDASE-RELATED"/>
    <property type="match status" value="1"/>
</dbReference>
<dbReference type="AlphaFoldDB" id="A0A0K1XD98"/>
<protein>
    <submittedName>
        <fullName evidence="2">Dehydratase</fullName>
    </submittedName>
</protein>
<dbReference type="SUPFAM" id="SSF54637">
    <property type="entry name" value="Thioesterase/thiol ester dehydrase-isomerase"/>
    <property type="match status" value="1"/>
</dbReference>
<dbReference type="InterPro" id="IPR002539">
    <property type="entry name" value="MaoC-like_dom"/>
</dbReference>
<proteinExistence type="predicted"/>
<evidence type="ECO:0000259" key="1">
    <source>
        <dbReference type="Pfam" id="PF01575"/>
    </source>
</evidence>
<evidence type="ECO:0000313" key="2">
    <source>
        <dbReference type="EMBL" id="AKX59296.1"/>
    </source>
</evidence>
<dbReference type="Pfam" id="PF01575">
    <property type="entry name" value="MaoC_dehydratas"/>
    <property type="match status" value="1"/>
</dbReference>
<feature type="domain" description="MaoC-like" evidence="1">
    <location>
        <begin position="20"/>
        <end position="128"/>
    </location>
</feature>
<accession>A0A0K1XD98</accession>
<dbReference type="InterPro" id="IPR052342">
    <property type="entry name" value="MCH/BMMD"/>
</dbReference>